<dbReference type="Proteomes" id="UP000001203">
    <property type="component" value="Chromosome circular"/>
</dbReference>
<sequence length="40" mass="4700">MKGSKTTEKVVGKKRYNESCDQENGKHEHCVENWRSSYLI</sequence>
<dbReference type="EMBL" id="CP000806">
    <property type="protein sequence ID" value="ACB51703.1"/>
    <property type="molecule type" value="Genomic_DNA"/>
</dbReference>
<dbReference type="AlphaFoldDB" id="B1WQJ2"/>
<evidence type="ECO:0000313" key="1">
    <source>
        <dbReference type="EMBL" id="ACB51703.1"/>
    </source>
</evidence>
<keyword evidence="2" id="KW-1185">Reference proteome</keyword>
<accession>B1WQJ2</accession>
<gene>
    <name evidence="1" type="ordered locus">cce_2353</name>
</gene>
<organism evidence="1 2">
    <name type="scientific">Crocosphaera subtropica (strain ATCC 51142 / BH68)</name>
    <name type="common">Cyanothece sp. (strain ATCC 51142)</name>
    <dbReference type="NCBI Taxonomy" id="43989"/>
    <lineage>
        <taxon>Bacteria</taxon>
        <taxon>Bacillati</taxon>
        <taxon>Cyanobacteriota</taxon>
        <taxon>Cyanophyceae</taxon>
        <taxon>Oscillatoriophycideae</taxon>
        <taxon>Chroococcales</taxon>
        <taxon>Aphanothecaceae</taxon>
        <taxon>Crocosphaera</taxon>
        <taxon>Crocosphaera subtropica</taxon>
    </lineage>
</organism>
<reference evidence="1 2" key="1">
    <citation type="journal article" date="2008" name="Proc. Natl. Acad. Sci. U.S.A.">
        <title>The genome of Cyanothece 51142, a unicellular diazotrophic cyanobacterium important in the marine nitrogen cycle.</title>
        <authorList>
            <person name="Welsh E.A."/>
            <person name="Liberton M."/>
            <person name="Stoeckel J."/>
            <person name="Loh T."/>
            <person name="Elvitigala T."/>
            <person name="Wang C."/>
            <person name="Wollam A."/>
            <person name="Fulton R.S."/>
            <person name="Clifton S.W."/>
            <person name="Jacobs J.M."/>
            <person name="Aurora R."/>
            <person name="Ghosh B.K."/>
            <person name="Sherman L.A."/>
            <person name="Smith R.D."/>
            <person name="Wilson R.K."/>
            <person name="Pakrasi H.B."/>
        </authorList>
    </citation>
    <scope>NUCLEOTIDE SEQUENCE [LARGE SCALE GENOMIC DNA]</scope>
    <source>
        <strain evidence="2">ATCC 51142 / BH68</strain>
    </source>
</reference>
<protein>
    <submittedName>
        <fullName evidence="1">Uncharacterized protein</fullName>
    </submittedName>
</protein>
<evidence type="ECO:0000313" key="2">
    <source>
        <dbReference type="Proteomes" id="UP000001203"/>
    </source>
</evidence>
<name>B1WQJ2_CROS5</name>
<dbReference type="KEGG" id="cyt:cce_2353"/>
<dbReference type="HOGENOM" id="CLU_3288297_0_0_3"/>
<proteinExistence type="predicted"/>